<keyword evidence="3 9" id="KW-0812">Transmembrane</keyword>
<dbReference type="InterPro" id="IPR011009">
    <property type="entry name" value="Kinase-like_dom_sf"/>
</dbReference>
<proteinExistence type="predicted"/>
<keyword evidence="7 9" id="KW-0472">Membrane</keyword>
<dbReference type="EMBL" id="JACXVP010000001">
    <property type="protein sequence ID" value="KAG5630560.1"/>
    <property type="molecule type" value="Genomic_DNA"/>
</dbReference>
<evidence type="ECO:0000256" key="9">
    <source>
        <dbReference type="SAM" id="Phobius"/>
    </source>
</evidence>
<dbReference type="GO" id="GO:0016020">
    <property type="term" value="C:membrane"/>
    <property type="evidence" value="ECO:0007669"/>
    <property type="project" value="UniProtKB-SubCell"/>
</dbReference>
<evidence type="ECO:0000256" key="8">
    <source>
        <dbReference type="ARBA" id="ARBA00023180"/>
    </source>
</evidence>
<feature type="transmembrane region" description="Helical" evidence="9">
    <location>
        <begin position="289"/>
        <end position="312"/>
    </location>
</feature>
<dbReference type="AlphaFoldDB" id="A0A9J6B1K3"/>
<keyword evidence="6 9" id="KW-1133">Transmembrane helix</keyword>
<keyword evidence="2" id="KW-0433">Leucine-rich repeat</keyword>
<dbReference type="PROSITE" id="PS51450">
    <property type="entry name" value="LRR"/>
    <property type="match status" value="1"/>
</dbReference>
<dbReference type="Gene3D" id="1.10.510.10">
    <property type="entry name" value="Transferase(Phosphotransferase) domain 1"/>
    <property type="match status" value="1"/>
</dbReference>
<comment type="subcellular location">
    <subcellularLocation>
        <location evidence="1">Membrane</location>
    </subcellularLocation>
</comment>
<comment type="caution">
    <text evidence="11">The sequence shown here is derived from an EMBL/GenBank/DDBJ whole genome shotgun (WGS) entry which is preliminary data.</text>
</comment>
<feature type="domain" description="Protein kinase" evidence="10">
    <location>
        <begin position="287"/>
        <end position="595"/>
    </location>
</feature>
<gene>
    <name evidence="11" type="ORF">H5410_002277</name>
</gene>
<dbReference type="GO" id="GO:0004672">
    <property type="term" value="F:protein kinase activity"/>
    <property type="evidence" value="ECO:0007669"/>
    <property type="project" value="InterPro"/>
</dbReference>
<sequence>MLSDLWWLIFASNSIGTGDVDDLSFFNSLSRCRNLKVLDLSLQIWRIGNLVNLTELQLQKNDFSSSILEIVGNLRRLQLVDLSENKFSSSISSYMSNMTLLYSPHLEINELTGNIPLSFGNFRYLQDIDLSPNHLSGGIPDRVMSLSTLTNSLNLADNQLSDSLSVEIGALNNLGRLNISNNMLYGKIPSNIGRCIALESLVLASNFFEGIIPSYLSSLKGLKELDLSRNNLSDVEEMKVLPTEGVFRNATAISVSGNKKLCGGIPKLELPTCPNADPEGRDKSRSIKLMIPLLSGLVALVFIMSLVIIIWLKKAKGEPSLTSSPVTYESLYRATNGFSSANLIENGESMVTVKVINIDQQGAASKSFMADDFEGNPFIALVYEYMPNQSLESWLHPVPGADASTNEVRILGLVERQSISIDVAFALEYLHHLRHNPFVYCDLKLDNILLDNDMTAYVAYFGLTMFFSESMSKYSSIGYAAPSNIVDSPIESFITLDFTWNDAWTSCTEQGTQYNMGSNTSTFGDIYSYGILLLEMFTGKRPTDSMFKNGRTLHSFSKTALLDEIVDPMLLPSNIRERQEAEEELVLINQDDTSIKQAQACLVSIIHIGVACSAESPRESMDIGDVVKELQLIRDILLASHAIHSSISGSFSSKGLPVVLLLVTGKISHHFVALFLIGAIQALISTTSDLKGKEGE</sequence>
<evidence type="ECO:0000256" key="4">
    <source>
        <dbReference type="ARBA" id="ARBA00022729"/>
    </source>
</evidence>
<evidence type="ECO:0000256" key="1">
    <source>
        <dbReference type="ARBA" id="ARBA00004370"/>
    </source>
</evidence>
<organism evidence="11 12">
    <name type="scientific">Solanum commersonii</name>
    <name type="common">Commerson's wild potato</name>
    <name type="synonym">Commerson's nightshade</name>
    <dbReference type="NCBI Taxonomy" id="4109"/>
    <lineage>
        <taxon>Eukaryota</taxon>
        <taxon>Viridiplantae</taxon>
        <taxon>Streptophyta</taxon>
        <taxon>Embryophyta</taxon>
        <taxon>Tracheophyta</taxon>
        <taxon>Spermatophyta</taxon>
        <taxon>Magnoliopsida</taxon>
        <taxon>eudicotyledons</taxon>
        <taxon>Gunneridae</taxon>
        <taxon>Pentapetalae</taxon>
        <taxon>asterids</taxon>
        <taxon>lamiids</taxon>
        <taxon>Solanales</taxon>
        <taxon>Solanaceae</taxon>
        <taxon>Solanoideae</taxon>
        <taxon>Solaneae</taxon>
        <taxon>Solanum</taxon>
    </lineage>
</organism>
<evidence type="ECO:0000256" key="7">
    <source>
        <dbReference type="ARBA" id="ARBA00023136"/>
    </source>
</evidence>
<dbReference type="InterPro" id="IPR051809">
    <property type="entry name" value="Plant_receptor-like_S/T_kinase"/>
</dbReference>
<evidence type="ECO:0000313" key="11">
    <source>
        <dbReference type="EMBL" id="KAG5630560.1"/>
    </source>
</evidence>
<accession>A0A9J6B1K3</accession>
<protein>
    <recommendedName>
        <fullName evidence="10">Protein kinase domain-containing protein</fullName>
    </recommendedName>
</protein>
<keyword evidence="4" id="KW-0732">Signal</keyword>
<dbReference type="Pfam" id="PF13855">
    <property type="entry name" value="LRR_8"/>
    <property type="match status" value="1"/>
</dbReference>
<dbReference type="GO" id="GO:0005524">
    <property type="term" value="F:ATP binding"/>
    <property type="evidence" value="ECO:0007669"/>
    <property type="project" value="InterPro"/>
</dbReference>
<evidence type="ECO:0000313" key="12">
    <source>
        <dbReference type="Proteomes" id="UP000824120"/>
    </source>
</evidence>
<dbReference type="FunFam" id="3.80.10.10:FF:000041">
    <property type="entry name" value="LRR receptor-like serine/threonine-protein kinase ERECTA"/>
    <property type="match status" value="2"/>
</dbReference>
<dbReference type="InterPro" id="IPR032675">
    <property type="entry name" value="LRR_dom_sf"/>
</dbReference>
<dbReference type="PANTHER" id="PTHR27008:SF596">
    <property type="entry name" value="OS02G0215500 PROTEIN"/>
    <property type="match status" value="1"/>
</dbReference>
<evidence type="ECO:0000256" key="2">
    <source>
        <dbReference type="ARBA" id="ARBA00022614"/>
    </source>
</evidence>
<dbReference type="PROSITE" id="PS50011">
    <property type="entry name" value="PROTEIN_KINASE_DOM"/>
    <property type="match status" value="1"/>
</dbReference>
<evidence type="ECO:0000256" key="5">
    <source>
        <dbReference type="ARBA" id="ARBA00022737"/>
    </source>
</evidence>
<evidence type="ECO:0000256" key="3">
    <source>
        <dbReference type="ARBA" id="ARBA00022692"/>
    </source>
</evidence>
<evidence type="ECO:0000256" key="6">
    <source>
        <dbReference type="ARBA" id="ARBA00022989"/>
    </source>
</evidence>
<dbReference type="PANTHER" id="PTHR27008">
    <property type="entry name" value="OS04G0122200 PROTEIN"/>
    <property type="match status" value="1"/>
</dbReference>
<dbReference type="InterPro" id="IPR000719">
    <property type="entry name" value="Prot_kinase_dom"/>
</dbReference>
<keyword evidence="12" id="KW-1185">Reference proteome</keyword>
<dbReference type="PROSITE" id="PS00108">
    <property type="entry name" value="PROTEIN_KINASE_ST"/>
    <property type="match status" value="1"/>
</dbReference>
<dbReference type="InterPro" id="IPR001245">
    <property type="entry name" value="Ser-Thr/Tyr_kinase_cat_dom"/>
</dbReference>
<name>A0A9J6B1K3_SOLCO</name>
<dbReference type="SMART" id="SM00220">
    <property type="entry name" value="S_TKc"/>
    <property type="match status" value="1"/>
</dbReference>
<keyword evidence="8" id="KW-0325">Glycoprotein</keyword>
<dbReference type="InterPro" id="IPR008271">
    <property type="entry name" value="Ser/Thr_kinase_AS"/>
</dbReference>
<dbReference type="Pfam" id="PF00560">
    <property type="entry name" value="LRR_1"/>
    <property type="match status" value="1"/>
</dbReference>
<dbReference type="Pfam" id="PF07714">
    <property type="entry name" value="PK_Tyr_Ser-Thr"/>
    <property type="match status" value="1"/>
</dbReference>
<dbReference type="InterPro" id="IPR001611">
    <property type="entry name" value="Leu-rich_rpt"/>
</dbReference>
<dbReference type="OrthoDB" id="1293733at2759"/>
<dbReference type="SUPFAM" id="SSF52058">
    <property type="entry name" value="L domain-like"/>
    <property type="match status" value="1"/>
</dbReference>
<keyword evidence="5" id="KW-0677">Repeat</keyword>
<reference evidence="11 12" key="1">
    <citation type="submission" date="2020-09" db="EMBL/GenBank/DDBJ databases">
        <title>De no assembly of potato wild relative species, Solanum commersonii.</title>
        <authorList>
            <person name="Cho K."/>
        </authorList>
    </citation>
    <scope>NUCLEOTIDE SEQUENCE [LARGE SCALE GENOMIC DNA]</scope>
    <source>
        <strain evidence="11">LZ3.2</strain>
        <tissue evidence="11">Leaf</tissue>
    </source>
</reference>
<dbReference type="Proteomes" id="UP000824120">
    <property type="component" value="Chromosome 1"/>
</dbReference>
<dbReference type="SUPFAM" id="SSF56112">
    <property type="entry name" value="Protein kinase-like (PK-like)"/>
    <property type="match status" value="1"/>
</dbReference>
<evidence type="ECO:0000259" key="10">
    <source>
        <dbReference type="PROSITE" id="PS50011"/>
    </source>
</evidence>
<dbReference type="Gene3D" id="3.80.10.10">
    <property type="entry name" value="Ribonuclease Inhibitor"/>
    <property type="match status" value="1"/>
</dbReference>